<dbReference type="Pfam" id="PF01546">
    <property type="entry name" value="Peptidase_M20"/>
    <property type="match status" value="1"/>
</dbReference>
<dbReference type="Pfam" id="PF07687">
    <property type="entry name" value="M20_dimer"/>
    <property type="match status" value="1"/>
</dbReference>
<dbReference type="SUPFAM" id="SSF55031">
    <property type="entry name" value="Bacterial exopeptidase dimerisation domain"/>
    <property type="match status" value="1"/>
</dbReference>
<evidence type="ECO:0000256" key="1">
    <source>
        <dbReference type="ARBA" id="ARBA00022801"/>
    </source>
</evidence>
<proteinExistence type="predicted"/>
<dbReference type="InterPro" id="IPR002933">
    <property type="entry name" value="Peptidase_M20"/>
</dbReference>
<comment type="caution">
    <text evidence="3">The sequence shown here is derived from an EMBL/GenBank/DDBJ whole genome shotgun (WGS) entry which is preliminary data.</text>
</comment>
<dbReference type="PIRSF" id="PIRSF005962">
    <property type="entry name" value="Pept_M20D_amidohydro"/>
    <property type="match status" value="1"/>
</dbReference>
<dbReference type="InterPro" id="IPR036264">
    <property type="entry name" value="Bact_exopeptidase_dim_dom"/>
</dbReference>
<dbReference type="Proteomes" id="UP001203423">
    <property type="component" value="Unassembled WGS sequence"/>
</dbReference>
<keyword evidence="4" id="KW-1185">Reference proteome</keyword>
<name>A0ABT0L7Y3_9GAMM</name>
<sequence>MKGLFTAFYVPFLVFSVNLYAQQVSNNEFGETRLSLSVDKAMPRLEKLYLHFHQHPELSYQEQQTAKIMAETLSELGVDVTSNVGGYGVVGVYENGDGPTLLIRTDLDALPVTEQTQKPYASKVTQLDKDSNEVGVMHACGHDIHMVSLIGTAEQLIHRKQDWQGTLVLLAQPAEEVGGGAKAMLEAGIFSDYPIPDYILALHVSADMAAGQVGITSGYALANVDSVDIRVKGVGGHGAYPQLTIDPIVLASRMVLALQTIASREISPLEPNVMTVGSIQGGTKHNIIPNEVKLALTLRSYNPEVRLQQIASLKRMVKGIAMSAGVPNDLAPVVFVHEEERIPSTYNDPALTAQVSRSIAAELGSNNVLKVPAVMAGEDFGLYGQTKERRPISLFWLGAVNKGKYANSVSSGEPLPSLHSSQFAPDYPITIHTGVRAMTASAIGLFNQ</sequence>
<dbReference type="EMBL" id="JAKIKS010000007">
    <property type="protein sequence ID" value="MCL1123505.1"/>
    <property type="molecule type" value="Genomic_DNA"/>
</dbReference>
<feature type="domain" description="Peptidase M20 dimerisation" evidence="2">
    <location>
        <begin position="221"/>
        <end position="317"/>
    </location>
</feature>
<protein>
    <submittedName>
        <fullName evidence="3">Amidohydrolase</fullName>
    </submittedName>
</protein>
<keyword evidence="1" id="KW-0378">Hydrolase</keyword>
<dbReference type="SUPFAM" id="SSF53187">
    <property type="entry name" value="Zn-dependent exopeptidases"/>
    <property type="match status" value="1"/>
</dbReference>
<accession>A0ABT0L7Y3</accession>
<evidence type="ECO:0000313" key="3">
    <source>
        <dbReference type="EMBL" id="MCL1123505.1"/>
    </source>
</evidence>
<dbReference type="PANTHER" id="PTHR11014:SF63">
    <property type="entry name" value="METALLOPEPTIDASE, PUTATIVE (AFU_ORTHOLOGUE AFUA_6G09600)-RELATED"/>
    <property type="match status" value="1"/>
</dbReference>
<dbReference type="Gene3D" id="3.30.70.360">
    <property type="match status" value="1"/>
</dbReference>
<dbReference type="Gene3D" id="3.40.630.10">
    <property type="entry name" value="Zn peptidases"/>
    <property type="match status" value="1"/>
</dbReference>
<evidence type="ECO:0000259" key="2">
    <source>
        <dbReference type="Pfam" id="PF07687"/>
    </source>
</evidence>
<reference evidence="3 4" key="1">
    <citation type="submission" date="2022-01" db="EMBL/GenBank/DDBJ databases">
        <title>Whole genome-based taxonomy of the Shewanellaceae.</title>
        <authorList>
            <person name="Martin-Rodriguez A.J."/>
        </authorList>
    </citation>
    <scope>NUCLEOTIDE SEQUENCE [LARGE SCALE GENOMIC DNA]</scope>
    <source>
        <strain evidence="3 4">DSM 17177</strain>
    </source>
</reference>
<gene>
    <name evidence="3" type="ORF">L2764_03165</name>
</gene>
<dbReference type="PANTHER" id="PTHR11014">
    <property type="entry name" value="PEPTIDASE M20 FAMILY MEMBER"/>
    <property type="match status" value="1"/>
</dbReference>
<dbReference type="InterPro" id="IPR011650">
    <property type="entry name" value="Peptidase_M20_dimer"/>
</dbReference>
<dbReference type="RefSeq" id="WP_248938792.1">
    <property type="nucleotide sequence ID" value="NZ_JAKIKS010000007.1"/>
</dbReference>
<dbReference type="NCBIfam" id="TIGR01891">
    <property type="entry name" value="amidohydrolases"/>
    <property type="match status" value="1"/>
</dbReference>
<evidence type="ECO:0000313" key="4">
    <source>
        <dbReference type="Proteomes" id="UP001203423"/>
    </source>
</evidence>
<organism evidence="3 4">
    <name type="scientific">Shewanella surugensis</name>
    <dbReference type="NCBI Taxonomy" id="212020"/>
    <lineage>
        <taxon>Bacteria</taxon>
        <taxon>Pseudomonadati</taxon>
        <taxon>Pseudomonadota</taxon>
        <taxon>Gammaproteobacteria</taxon>
        <taxon>Alteromonadales</taxon>
        <taxon>Shewanellaceae</taxon>
        <taxon>Shewanella</taxon>
    </lineage>
</organism>
<dbReference type="InterPro" id="IPR017439">
    <property type="entry name" value="Amidohydrolase"/>
</dbReference>